<proteinExistence type="predicted"/>
<keyword evidence="2" id="KW-1185">Reference proteome</keyword>
<organism evidence="1 2">
    <name type="scientific">Dibothriocephalus latus</name>
    <name type="common">Fish tapeworm</name>
    <name type="synonym">Diphyllobothrium latum</name>
    <dbReference type="NCBI Taxonomy" id="60516"/>
    <lineage>
        <taxon>Eukaryota</taxon>
        <taxon>Metazoa</taxon>
        <taxon>Spiralia</taxon>
        <taxon>Lophotrochozoa</taxon>
        <taxon>Platyhelminthes</taxon>
        <taxon>Cestoda</taxon>
        <taxon>Eucestoda</taxon>
        <taxon>Diphyllobothriidea</taxon>
        <taxon>Diphyllobothriidae</taxon>
        <taxon>Dibothriocephalus</taxon>
    </lineage>
</organism>
<evidence type="ECO:0000313" key="1">
    <source>
        <dbReference type="EMBL" id="VDN10751.1"/>
    </source>
</evidence>
<reference evidence="1 2" key="1">
    <citation type="submission" date="2018-11" db="EMBL/GenBank/DDBJ databases">
        <authorList>
            <consortium name="Pathogen Informatics"/>
        </authorList>
    </citation>
    <scope>NUCLEOTIDE SEQUENCE [LARGE SCALE GENOMIC DNA]</scope>
</reference>
<sequence length="107" mass="12001">MLQLPHPMTTKNSFLGGVMSVGLFTEIFKTERFADLQNRHSQWLQLLSLLVLQAGEARHSGLQTLTAVTNLALLSECQPFDGVFSGDKETRMPCAFMAKRWADESWA</sequence>
<protein>
    <submittedName>
        <fullName evidence="1">Uncharacterized protein</fullName>
    </submittedName>
</protein>
<name>A0A3P7LX11_DIBLA</name>
<dbReference type="AlphaFoldDB" id="A0A3P7LX11"/>
<dbReference type="Proteomes" id="UP000281553">
    <property type="component" value="Unassembled WGS sequence"/>
</dbReference>
<dbReference type="EMBL" id="UYRU01049881">
    <property type="protein sequence ID" value="VDN10751.1"/>
    <property type="molecule type" value="Genomic_DNA"/>
</dbReference>
<accession>A0A3P7LX11</accession>
<gene>
    <name evidence="1" type="ORF">DILT_LOCUS6582</name>
</gene>
<evidence type="ECO:0000313" key="2">
    <source>
        <dbReference type="Proteomes" id="UP000281553"/>
    </source>
</evidence>